<feature type="transmembrane region" description="Helical" evidence="7">
    <location>
        <begin position="103"/>
        <end position="130"/>
    </location>
</feature>
<dbReference type="Pfam" id="PF07690">
    <property type="entry name" value="MFS_1"/>
    <property type="match status" value="1"/>
</dbReference>
<dbReference type="AlphaFoldDB" id="A0A1M6MWF0"/>
<feature type="transmembrane region" description="Helical" evidence="7">
    <location>
        <begin position="49"/>
        <end position="71"/>
    </location>
</feature>
<evidence type="ECO:0000256" key="2">
    <source>
        <dbReference type="ARBA" id="ARBA00022448"/>
    </source>
</evidence>
<comment type="subcellular location">
    <subcellularLocation>
        <location evidence="1">Cell membrane</location>
        <topology evidence="1">Multi-pass membrane protein</topology>
    </subcellularLocation>
</comment>
<name>A0A1M6MWF0_9PROT</name>
<feature type="transmembrane region" description="Helical" evidence="7">
    <location>
        <begin position="281"/>
        <end position="298"/>
    </location>
</feature>
<evidence type="ECO:0000256" key="5">
    <source>
        <dbReference type="ARBA" id="ARBA00022989"/>
    </source>
</evidence>
<feature type="transmembrane region" description="Helical" evidence="7">
    <location>
        <begin position="246"/>
        <end position="269"/>
    </location>
</feature>
<feature type="transmembrane region" description="Helical" evidence="7">
    <location>
        <begin position="12"/>
        <end position="37"/>
    </location>
</feature>
<feature type="transmembrane region" description="Helical" evidence="7">
    <location>
        <begin position="367"/>
        <end position="388"/>
    </location>
</feature>
<accession>A0A1M6MWF0</accession>
<keyword evidence="6 7" id="KW-0472">Membrane</keyword>
<keyword evidence="10" id="KW-1185">Reference proteome</keyword>
<keyword evidence="5 7" id="KW-1133">Transmembrane helix</keyword>
<feature type="transmembrane region" description="Helical" evidence="7">
    <location>
        <begin position="304"/>
        <end position="321"/>
    </location>
</feature>
<dbReference type="SUPFAM" id="SSF103473">
    <property type="entry name" value="MFS general substrate transporter"/>
    <property type="match status" value="1"/>
</dbReference>
<dbReference type="InterPro" id="IPR011701">
    <property type="entry name" value="MFS"/>
</dbReference>
<evidence type="ECO:0000256" key="1">
    <source>
        <dbReference type="ARBA" id="ARBA00004651"/>
    </source>
</evidence>
<keyword evidence="4 7" id="KW-0812">Transmembrane</keyword>
<dbReference type="Proteomes" id="UP000184387">
    <property type="component" value="Unassembled WGS sequence"/>
</dbReference>
<evidence type="ECO:0000259" key="8">
    <source>
        <dbReference type="PROSITE" id="PS50850"/>
    </source>
</evidence>
<dbReference type="GO" id="GO:0005886">
    <property type="term" value="C:plasma membrane"/>
    <property type="evidence" value="ECO:0007669"/>
    <property type="project" value="UniProtKB-SubCell"/>
</dbReference>
<proteinExistence type="predicted"/>
<dbReference type="PROSITE" id="PS50850">
    <property type="entry name" value="MFS"/>
    <property type="match status" value="1"/>
</dbReference>
<protein>
    <submittedName>
        <fullName evidence="9">Predicted arabinose efflux permease, MFS family</fullName>
    </submittedName>
</protein>
<evidence type="ECO:0000313" key="9">
    <source>
        <dbReference type="EMBL" id="SHJ87828.1"/>
    </source>
</evidence>
<dbReference type="InterPro" id="IPR050171">
    <property type="entry name" value="MFS_Transporters"/>
</dbReference>
<dbReference type="GO" id="GO:0022857">
    <property type="term" value="F:transmembrane transporter activity"/>
    <property type="evidence" value="ECO:0007669"/>
    <property type="project" value="InterPro"/>
</dbReference>
<dbReference type="Gene3D" id="1.20.1250.20">
    <property type="entry name" value="MFS general substrate transporter like domains"/>
    <property type="match status" value="2"/>
</dbReference>
<dbReference type="STRING" id="198092.SAMN02745194_03624"/>
<evidence type="ECO:0000256" key="4">
    <source>
        <dbReference type="ARBA" id="ARBA00022692"/>
    </source>
</evidence>
<dbReference type="PANTHER" id="PTHR23517:SF2">
    <property type="entry name" value="MULTIDRUG RESISTANCE PROTEIN MDTH"/>
    <property type="match status" value="1"/>
</dbReference>
<feature type="transmembrane region" description="Helical" evidence="7">
    <location>
        <begin position="142"/>
        <end position="160"/>
    </location>
</feature>
<feature type="transmembrane region" description="Helical" evidence="7">
    <location>
        <begin position="166"/>
        <end position="183"/>
    </location>
</feature>
<feature type="domain" description="Major facilitator superfamily (MFS) profile" evidence="8">
    <location>
        <begin position="9"/>
        <end position="393"/>
    </location>
</feature>
<dbReference type="PANTHER" id="PTHR23517">
    <property type="entry name" value="RESISTANCE PROTEIN MDTM, PUTATIVE-RELATED-RELATED"/>
    <property type="match status" value="1"/>
</dbReference>
<dbReference type="InterPro" id="IPR020846">
    <property type="entry name" value="MFS_dom"/>
</dbReference>
<dbReference type="OrthoDB" id="8524807at2"/>
<feature type="transmembrane region" description="Helical" evidence="7">
    <location>
        <begin position="341"/>
        <end position="361"/>
    </location>
</feature>
<dbReference type="InterPro" id="IPR036259">
    <property type="entry name" value="MFS_trans_sf"/>
</dbReference>
<evidence type="ECO:0000313" key="10">
    <source>
        <dbReference type="Proteomes" id="UP000184387"/>
    </source>
</evidence>
<dbReference type="RefSeq" id="WP_073137278.1">
    <property type="nucleotide sequence ID" value="NZ_FQZF01000023.1"/>
</dbReference>
<keyword evidence="3" id="KW-1003">Cell membrane</keyword>
<evidence type="ECO:0000256" key="3">
    <source>
        <dbReference type="ARBA" id="ARBA00022475"/>
    </source>
</evidence>
<sequence length="413" mass="43599">MPTDPASRQIWFINAAHFVCHYMLLILATAVLGMVALNASVFGNEYGPILALGTGMFVLYGAGSLPMGWLADKIGRHALMSAFFLGVGGSLLLAGLVSGPWGLATALALAGLFNAIYHPIGTAMLVEAAGDRVGRAMGNNGVFGNLGVASAPVVTALLVAQAGWRWAFIVPGILALALGLLWLRETPYDARQHVKNARPFPEIPRPVVRQAVISLLLMAVSAGFVFNAFTLLIPKLMQERMADSPSLLPLVGALAFTATLFGGLTQFTVGRVIDRTTLKRVFLPLAIALVPALLALSFLQGWAVLPVAAIAAAAIFGQVTVNETMTARYVAPALRAKLYSIRFFVGFLGAAAASPAIGYLHDRFGNLAVAMITLAAFGAVTLACAFLFPDRREELHPELWANPSPKPVAVAAE</sequence>
<organism evidence="9 10">
    <name type="scientific">Muricoccus roseus</name>
    <dbReference type="NCBI Taxonomy" id="198092"/>
    <lineage>
        <taxon>Bacteria</taxon>
        <taxon>Pseudomonadati</taxon>
        <taxon>Pseudomonadota</taxon>
        <taxon>Alphaproteobacteria</taxon>
        <taxon>Acetobacterales</taxon>
        <taxon>Roseomonadaceae</taxon>
        <taxon>Muricoccus</taxon>
    </lineage>
</organism>
<reference evidence="9 10" key="1">
    <citation type="submission" date="2016-11" db="EMBL/GenBank/DDBJ databases">
        <authorList>
            <person name="Jaros S."/>
            <person name="Januszkiewicz K."/>
            <person name="Wedrychowicz H."/>
        </authorList>
    </citation>
    <scope>NUCLEOTIDE SEQUENCE [LARGE SCALE GENOMIC DNA]</scope>
    <source>
        <strain evidence="9 10">DSM 14916</strain>
    </source>
</reference>
<feature type="transmembrane region" description="Helical" evidence="7">
    <location>
        <begin position="211"/>
        <end position="234"/>
    </location>
</feature>
<evidence type="ECO:0000256" key="7">
    <source>
        <dbReference type="SAM" id="Phobius"/>
    </source>
</evidence>
<keyword evidence="2" id="KW-0813">Transport</keyword>
<feature type="transmembrane region" description="Helical" evidence="7">
    <location>
        <begin position="78"/>
        <end position="97"/>
    </location>
</feature>
<dbReference type="EMBL" id="FQZF01000023">
    <property type="protein sequence ID" value="SHJ87828.1"/>
    <property type="molecule type" value="Genomic_DNA"/>
</dbReference>
<gene>
    <name evidence="9" type="ORF">SAMN02745194_03624</name>
</gene>
<evidence type="ECO:0000256" key="6">
    <source>
        <dbReference type="ARBA" id="ARBA00023136"/>
    </source>
</evidence>